<evidence type="ECO:0000313" key="3">
    <source>
        <dbReference type="Proteomes" id="UP001428290"/>
    </source>
</evidence>
<evidence type="ECO:0000256" key="1">
    <source>
        <dbReference type="SAM" id="Phobius"/>
    </source>
</evidence>
<sequence length="59" mass="6645">MRLRSLIRGVYTILAVMVAFALLSGRDDPATNLLLSLAAMLIIALVSWWSWLGERQRSK</sequence>
<evidence type="ECO:0000313" key="2">
    <source>
        <dbReference type="EMBL" id="GAA5531581.1"/>
    </source>
</evidence>
<keyword evidence="3" id="KW-1185">Reference proteome</keyword>
<keyword evidence="1" id="KW-1133">Transmembrane helix</keyword>
<feature type="transmembrane region" description="Helical" evidence="1">
    <location>
        <begin position="7"/>
        <end position="24"/>
    </location>
</feature>
<name>A0ABP9XAT0_9CHLR</name>
<accession>A0ABP9XAT0</accession>
<keyword evidence="1" id="KW-0472">Membrane</keyword>
<dbReference type="EMBL" id="BAABRU010000067">
    <property type="protein sequence ID" value="GAA5531581.1"/>
    <property type="molecule type" value="Genomic_DNA"/>
</dbReference>
<reference evidence="2 3" key="1">
    <citation type="submission" date="2024-02" db="EMBL/GenBank/DDBJ databases">
        <title>Herpetosiphon gulosus NBRC 112829.</title>
        <authorList>
            <person name="Ichikawa N."/>
            <person name="Katano-Makiyama Y."/>
            <person name="Hidaka K."/>
        </authorList>
    </citation>
    <scope>NUCLEOTIDE SEQUENCE [LARGE SCALE GENOMIC DNA]</scope>
    <source>
        <strain evidence="2 3">NBRC 112829</strain>
    </source>
</reference>
<comment type="caution">
    <text evidence="2">The sequence shown here is derived from an EMBL/GenBank/DDBJ whole genome shotgun (WGS) entry which is preliminary data.</text>
</comment>
<dbReference type="Proteomes" id="UP001428290">
    <property type="component" value="Unassembled WGS sequence"/>
</dbReference>
<keyword evidence="1" id="KW-0812">Transmembrane</keyword>
<feature type="transmembrane region" description="Helical" evidence="1">
    <location>
        <begin position="30"/>
        <end position="52"/>
    </location>
</feature>
<gene>
    <name evidence="2" type="ORF">Hgul01_05406</name>
</gene>
<dbReference type="RefSeq" id="WP_345725130.1">
    <property type="nucleotide sequence ID" value="NZ_BAABRU010000067.1"/>
</dbReference>
<proteinExistence type="predicted"/>
<protein>
    <submittedName>
        <fullName evidence="2">Uncharacterized protein</fullName>
    </submittedName>
</protein>
<organism evidence="2 3">
    <name type="scientific">Herpetosiphon gulosus</name>
    <dbReference type="NCBI Taxonomy" id="1973496"/>
    <lineage>
        <taxon>Bacteria</taxon>
        <taxon>Bacillati</taxon>
        <taxon>Chloroflexota</taxon>
        <taxon>Chloroflexia</taxon>
        <taxon>Herpetosiphonales</taxon>
        <taxon>Herpetosiphonaceae</taxon>
        <taxon>Herpetosiphon</taxon>
    </lineage>
</organism>